<reference evidence="2 3" key="1">
    <citation type="submission" date="2023-07" db="EMBL/GenBank/DDBJ databases">
        <title>Sequencing the genomes of 1000 actinobacteria strains.</title>
        <authorList>
            <person name="Klenk H.-P."/>
        </authorList>
    </citation>
    <scope>NUCLEOTIDE SEQUENCE [LARGE SCALE GENOMIC DNA]</scope>
    <source>
        <strain evidence="2 3">DSM 44711</strain>
    </source>
</reference>
<dbReference type="RefSeq" id="WP_310417402.1">
    <property type="nucleotide sequence ID" value="NZ_JAVDYC010000001.1"/>
</dbReference>
<keyword evidence="3" id="KW-1185">Reference proteome</keyword>
<dbReference type="SUPFAM" id="SSF51430">
    <property type="entry name" value="NAD(P)-linked oxidoreductase"/>
    <property type="match status" value="1"/>
</dbReference>
<accession>A0AAE3ZRD6</accession>
<proteinExistence type="predicted"/>
<name>A0AAE3ZRD6_9ACTN</name>
<dbReference type="InterPro" id="IPR053135">
    <property type="entry name" value="AKR2_Oxidoreductase"/>
</dbReference>
<comment type="caution">
    <text evidence="2">The sequence shown here is derived from an EMBL/GenBank/DDBJ whole genome shotgun (WGS) entry which is preliminary data.</text>
</comment>
<dbReference type="PANTHER" id="PTHR43312:SF1">
    <property type="entry name" value="NADP-DEPENDENT OXIDOREDUCTASE DOMAIN-CONTAINING PROTEIN"/>
    <property type="match status" value="1"/>
</dbReference>
<evidence type="ECO:0000259" key="1">
    <source>
        <dbReference type="Pfam" id="PF00248"/>
    </source>
</evidence>
<dbReference type="InterPro" id="IPR023210">
    <property type="entry name" value="NADP_OxRdtase_dom"/>
</dbReference>
<dbReference type="Pfam" id="PF00248">
    <property type="entry name" value="Aldo_ket_red"/>
    <property type="match status" value="1"/>
</dbReference>
<dbReference type="Gene3D" id="3.20.20.100">
    <property type="entry name" value="NADP-dependent oxidoreductase domain"/>
    <property type="match status" value="1"/>
</dbReference>
<protein>
    <submittedName>
        <fullName evidence="2">Aryl-alcohol dehydrogenase-like predicted oxidoreductase</fullName>
    </submittedName>
</protein>
<dbReference type="Proteomes" id="UP001183629">
    <property type="component" value="Unassembled WGS sequence"/>
</dbReference>
<dbReference type="InterPro" id="IPR036812">
    <property type="entry name" value="NAD(P)_OxRdtase_dom_sf"/>
</dbReference>
<organism evidence="2 3">
    <name type="scientific">Catenuloplanes niger</name>
    <dbReference type="NCBI Taxonomy" id="587534"/>
    <lineage>
        <taxon>Bacteria</taxon>
        <taxon>Bacillati</taxon>
        <taxon>Actinomycetota</taxon>
        <taxon>Actinomycetes</taxon>
        <taxon>Micromonosporales</taxon>
        <taxon>Micromonosporaceae</taxon>
        <taxon>Catenuloplanes</taxon>
    </lineage>
</organism>
<dbReference type="CDD" id="cd19097">
    <property type="entry name" value="AKR_unchar"/>
    <property type="match status" value="1"/>
</dbReference>
<evidence type="ECO:0000313" key="3">
    <source>
        <dbReference type="Proteomes" id="UP001183629"/>
    </source>
</evidence>
<feature type="domain" description="NADP-dependent oxidoreductase" evidence="1">
    <location>
        <begin position="21"/>
        <end position="289"/>
    </location>
</feature>
<evidence type="ECO:0000313" key="2">
    <source>
        <dbReference type="EMBL" id="MDR7324271.1"/>
    </source>
</evidence>
<dbReference type="PANTHER" id="PTHR43312">
    <property type="entry name" value="D-THREO-ALDOSE 1-DEHYDROGENASE"/>
    <property type="match status" value="1"/>
</dbReference>
<gene>
    <name evidence="2" type="ORF">J2S44_004521</name>
</gene>
<sequence length="314" mass="32870">MTDLRAALPVRDRGGYRQSALVLGGAQLGGAYGIANSTGGPTDASAAALLHAAADLGITHVDTARAYGESERRIGAAGAGLRAVTKVAPLGAVASCESSLAQAVTTSVARSAEHLGEPLTILLHRAADALAVGGAAWKTLRRYAESGLAERVGVSVQSPAELRAVLRLPGLGYVQLPCNVLDRRWLAPDLADTLAERPDLVVTVRSVYLQGLLVAGRMVRWPHLDPAARNTVVETLDRVALELGRADRADLCMAYVLGLPWVTSVVVGADTEAQLRANAMLASRSPLSGAERAHVLSVLPNVPLELLDPSRWTP</sequence>
<dbReference type="AlphaFoldDB" id="A0AAE3ZRD6"/>
<dbReference type="EMBL" id="JAVDYC010000001">
    <property type="protein sequence ID" value="MDR7324271.1"/>
    <property type="molecule type" value="Genomic_DNA"/>
</dbReference>